<protein>
    <submittedName>
        <fullName evidence="1">Unannotated protein</fullName>
    </submittedName>
</protein>
<sequence length="268" mass="28182">MTDIPNVISSIPARLGTSLTLEDGQLVGHLSSPPEIAARGAVSMAAVAFLIDVVGGMTIDNDPTNWAFTSDLIIRLPLAPAPVSVDTRAVILRNGARSAICEMPLMVGGEEWGSSLISFAKVPRREGDPVKPPFDAHAAVTRMPTEPLKETLRDAAGFVSRDRSQGIVAAELRTELLNPAGAMQGAVVAGLIEAAAEDLADERLGGDHPFVVTEMEVRFLAQNRQSPIVSSARFVGSPSDGLIRVDLFDNNGTGKLTTAAVVRVASLP</sequence>
<dbReference type="SUPFAM" id="SSF54637">
    <property type="entry name" value="Thioesterase/thiol ester dehydrase-isomerase"/>
    <property type="match status" value="1"/>
</dbReference>
<organism evidence="1">
    <name type="scientific">freshwater metagenome</name>
    <dbReference type="NCBI Taxonomy" id="449393"/>
    <lineage>
        <taxon>unclassified sequences</taxon>
        <taxon>metagenomes</taxon>
        <taxon>ecological metagenomes</taxon>
    </lineage>
</organism>
<reference evidence="1" key="1">
    <citation type="submission" date="2020-05" db="EMBL/GenBank/DDBJ databases">
        <authorList>
            <person name="Chiriac C."/>
            <person name="Salcher M."/>
            <person name="Ghai R."/>
            <person name="Kavagutti S V."/>
        </authorList>
    </citation>
    <scope>NUCLEOTIDE SEQUENCE</scope>
</reference>
<name>A0A6J6GYI1_9ZZZZ</name>
<accession>A0A6J6GYI1</accession>
<dbReference type="AlphaFoldDB" id="A0A6J6GYI1"/>
<gene>
    <name evidence="1" type="ORF">UFOPK1827_00962</name>
</gene>
<evidence type="ECO:0000313" key="1">
    <source>
        <dbReference type="EMBL" id="CAB4605986.1"/>
    </source>
</evidence>
<dbReference type="Gene3D" id="3.10.129.10">
    <property type="entry name" value="Hotdog Thioesterase"/>
    <property type="match status" value="1"/>
</dbReference>
<dbReference type="InterPro" id="IPR029069">
    <property type="entry name" value="HotDog_dom_sf"/>
</dbReference>
<proteinExistence type="predicted"/>
<dbReference type="EMBL" id="CAEZUO010000038">
    <property type="protein sequence ID" value="CAB4605986.1"/>
    <property type="molecule type" value="Genomic_DNA"/>
</dbReference>